<evidence type="ECO:0000256" key="8">
    <source>
        <dbReference type="ARBA" id="ARBA00023136"/>
    </source>
</evidence>
<dbReference type="PANTHER" id="PTHR30576">
    <property type="entry name" value="COLANIC BIOSYNTHESIS UDP-GLUCOSE LIPID CARRIER TRANSFERASE"/>
    <property type="match status" value="1"/>
</dbReference>
<dbReference type="PANTHER" id="PTHR30576:SF4">
    <property type="entry name" value="UNDECAPRENYL-PHOSPHATE GALACTOSE PHOSPHOTRANSFERASE"/>
    <property type="match status" value="1"/>
</dbReference>
<feature type="transmembrane region" description="Helical" evidence="9">
    <location>
        <begin position="125"/>
        <end position="144"/>
    </location>
</feature>
<evidence type="ECO:0000256" key="5">
    <source>
        <dbReference type="ARBA" id="ARBA00022679"/>
    </source>
</evidence>
<dbReference type="Gene3D" id="3.40.50.720">
    <property type="entry name" value="NAD(P)-binding Rossmann-like Domain"/>
    <property type="match status" value="1"/>
</dbReference>
<evidence type="ECO:0000313" key="12">
    <source>
        <dbReference type="Proteomes" id="UP000033934"/>
    </source>
</evidence>
<evidence type="ECO:0000256" key="2">
    <source>
        <dbReference type="ARBA" id="ARBA00004236"/>
    </source>
</evidence>
<keyword evidence="6 9" id="KW-0812">Transmembrane</keyword>
<keyword evidence="5 11" id="KW-0808">Transferase</keyword>
<dbReference type="PATRIC" id="fig|1618334.3.peg.36"/>
<sequence length="486" mass="56033">MKRSEIFFTILLLPIDFIALMAAFIFSYFLRDKLAHNPETLTKLSQIFQFDPVAQLPSFNSYWHFSVFLTLLFIVIFALSGLYIIRTAHLGFREFPKIIYAVSAAISAVILISFFLRVFLLPRLLILFVWIFAILFVGIGRLIIRLIQRNLFRLNIGVIRVGVLGNNQTAYNAEKQIKNLKLRGFILQRTYKVSEIGQAKKDMQKHEIDQIIISDQSISDESLKDMHEYSIDHHIKFSYIPSLFELSTSARTTVRDLYGFPIVEIKTTPLDGWGRVFKRLFDIVFSLLAIIILSPVFLIVVIVHKIIMPGPLLFKHKRIGIGGRELSIYKFRSIKVGWNDNDVIDGQTGLERLQEYLAKHPAANKEWQATQKLKRDPRTTKFGVFLRKSNLDELPQFFNILFGDISLVGPRPIVQSELDKFGSKAGRIFSVKPGLTGLWQVLGRNDLSYEDRVRLNVYYVENWSFWLDVSIILRTIGVLFSKKGAY</sequence>
<keyword evidence="7 9" id="KW-1133">Transmembrane helix</keyword>
<name>A0A0G0LHL0_9BACT</name>
<dbReference type="NCBIfam" id="TIGR03025">
    <property type="entry name" value="EPS_sugtrans"/>
    <property type="match status" value="1"/>
</dbReference>
<dbReference type="EMBL" id="LBVO01000003">
    <property type="protein sequence ID" value="KKQ90552.1"/>
    <property type="molecule type" value="Genomic_DNA"/>
</dbReference>
<evidence type="ECO:0000256" key="6">
    <source>
        <dbReference type="ARBA" id="ARBA00022692"/>
    </source>
</evidence>
<evidence type="ECO:0000256" key="4">
    <source>
        <dbReference type="ARBA" id="ARBA00022475"/>
    </source>
</evidence>
<protein>
    <submittedName>
        <fullName evidence="11">Undecaprenyl-phosphate galactose phosphotransferase</fullName>
    </submittedName>
</protein>
<comment type="subcellular location">
    <subcellularLocation>
        <location evidence="2">Cell membrane</location>
    </subcellularLocation>
    <subcellularLocation>
        <location evidence="1">Membrane</location>
        <topology evidence="1">Multi-pass membrane protein</topology>
    </subcellularLocation>
</comment>
<dbReference type="Proteomes" id="UP000033934">
    <property type="component" value="Unassembled WGS sequence"/>
</dbReference>
<keyword evidence="8 9" id="KW-0472">Membrane</keyword>
<dbReference type="Pfam" id="PF02397">
    <property type="entry name" value="Bac_transf"/>
    <property type="match status" value="1"/>
</dbReference>
<comment type="similarity">
    <text evidence="3">Belongs to the bacterial sugar transferase family.</text>
</comment>
<feature type="transmembrane region" description="Helical" evidence="9">
    <location>
        <begin position="283"/>
        <end position="307"/>
    </location>
</feature>
<dbReference type="AlphaFoldDB" id="A0A0G0LHL0"/>
<proteinExistence type="inferred from homology"/>
<accession>A0A0G0LHL0</accession>
<evidence type="ECO:0000256" key="3">
    <source>
        <dbReference type="ARBA" id="ARBA00006464"/>
    </source>
</evidence>
<evidence type="ECO:0000256" key="7">
    <source>
        <dbReference type="ARBA" id="ARBA00022989"/>
    </source>
</evidence>
<comment type="caution">
    <text evidence="11">The sequence shown here is derived from an EMBL/GenBank/DDBJ whole genome shotgun (WGS) entry which is preliminary data.</text>
</comment>
<dbReference type="InterPro" id="IPR017475">
    <property type="entry name" value="EPS_sugar_tfrase"/>
</dbReference>
<organism evidence="11 12">
    <name type="scientific">Berkelbacteria bacterium GW2011_GWA2_38_9</name>
    <dbReference type="NCBI Taxonomy" id="1618334"/>
    <lineage>
        <taxon>Bacteria</taxon>
        <taxon>Candidatus Berkelbacteria</taxon>
    </lineage>
</organism>
<evidence type="ECO:0000313" key="11">
    <source>
        <dbReference type="EMBL" id="KKQ90552.1"/>
    </source>
</evidence>
<dbReference type="GO" id="GO:0016780">
    <property type="term" value="F:phosphotransferase activity, for other substituted phosphate groups"/>
    <property type="evidence" value="ECO:0007669"/>
    <property type="project" value="TreeGrafter"/>
</dbReference>
<dbReference type="GO" id="GO:0005886">
    <property type="term" value="C:plasma membrane"/>
    <property type="evidence" value="ECO:0007669"/>
    <property type="project" value="UniProtKB-SubCell"/>
</dbReference>
<evidence type="ECO:0000256" key="9">
    <source>
        <dbReference type="SAM" id="Phobius"/>
    </source>
</evidence>
<evidence type="ECO:0000256" key="1">
    <source>
        <dbReference type="ARBA" id="ARBA00004141"/>
    </source>
</evidence>
<gene>
    <name evidence="11" type="ORF">UT11_C0003G0006</name>
</gene>
<reference evidence="11 12" key="1">
    <citation type="journal article" date="2015" name="Nature">
        <title>rRNA introns, odd ribosomes, and small enigmatic genomes across a large radiation of phyla.</title>
        <authorList>
            <person name="Brown C.T."/>
            <person name="Hug L.A."/>
            <person name="Thomas B.C."/>
            <person name="Sharon I."/>
            <person name="Castelle C.J."/>
            <person name="Singh A."/>
            <person name="Wilkins M.J."/>
            <person name="Williams K.H."/>
            <person name="Banfield J.F."/>
        </authorList>
    </citation>
    <scope>NUCLEOTIDE SEQUENCE [LARGE SCALE GENOMIC DNA]</scope>
</reference>
<evidence type="ECO:0000259" key="10">
    <source>
        <dbReference type="Pfam" id="PF02397"/>
    </source>
</evidence>
<feature type="transmembrane region" description="Helical" evidence="9">
    <location>
        <begin position="98"/>
        <end position="119"/>
    </location>
</feature>
<keyword evidence="4" id="KW-1003">Cell membrane</keyword>
<dbReference type="InterPro" id="IPR003362">
    <property type="entry name" value="Bact_transf"/>
</dbReference>
<feature type="transmembrane region" description="Helical" evidence="9">
    <location>
        <begin position="7"/>
        <end position="30"/>
    </location>
</feature>
<feature type="transmembrane region" description="Helical" evidence="9">
    <location>
        <begin position="62"/>
        <end position="86"/>
    </location>
</feature>
<feature type="domain" description="Bacterial sugar transferase" evidence="10">
    <location>
        <begin position="278"/>
        <end position="480"/>
    </location>
</feature>